<protein>
    <recommendedName>
        <fullName evidence="1">Neprosin PEP catalytic domain-containing protein</fullName>
    </recommendedName>
</protein>
<proteinExistence type="predicted"/>
<dbReference type="EnsemblPlants" id="LPERR12G01880.1">
    <property type="protein sequence ID" value="LPERR12G01880.1"/>
    <property type="gene ID" value="LPERR12G01880"/>
</dbReference>
<reference evidence="3" key="2">
    <citation type="submission" date="2013-12" db="EMBL/GenBank/DDBJ databases">
        <authorList>
            <person name="Yu Y."/>
            <person name="Lee S."/>
            <person name="de Baynast K."/>
            <person name="Wissotski M."/>
            <person name="Liu L."/>
            <person name="Talag J."/>
            <person name="Goicoechea J."/>
            <person name="Angelova A."/>
            <person name="Jetty R."/>
            <person name="Kudrna D."/>
            <person name="Golser W."/>
            <person name="Rivera L."/>
            <person name="Zhang J."/>
            <person name="Wing R."/>
        </authorList>
    </citation>
    <scope>NUCLEOTIDE SEQUENCE</scope>
</reference>
<sequence length="190" mass="20965">MDTTCTYSLLSYGMQNDGGVKSKCFNLECLFVQTSNKIALGAFCYPFSTVGGTFYFIPVAIYRDDGPAVWWVSIQEEPIGYFHESAFTVPFIESFHNEMGGHVLNRRQGGKHTLTPMGSGMYPLDGLHNAASISFYLAIAYTGADQVDIPANNIVTHPKCYNVKYYGRDLYRPGIDVTFGGPGGYNCDVN</sequence>
<evidence type="ECO:0000313" key="3">
    <source>
        <dbReference type="Proteomes" id="UP000032180"/>
    </source>
</evidence>
<keyword evidence="3" id="KW-1185">Reference proteome</keyword>
<dbReference type="STRING" id="77586.A0A0D9XWK4"/>
<reference evidence="2 3" key="1">
    <citation type="submission" date="2012-08" db="EMBL/GenBank/DDBJ databases">
        <title>Oryza genome evolution.</title>
        <authorList>
            <person name="Wing R.A."/>
        </authorList>
    </citation>
    <scope>NUCLEOTIDE SEQUENCE</scope>
</reference>
<organism evidence="2 3">
    <name type="scientific">Leersia perrieri</name>
    <dbReference type="NCBI Taxonomy" id="77586"/>
    <lineage>
        <taxon>Eukaryota</taxon>
        <taxon>Viridiplantae</taxon>
        <taxon>Streptophyta</taxon>
        <taxon>Embryophyta</taxon>
        <taxon>Tracheophyta</taxon>
        <taxon>Spermatophyta</taxon>
        <taxon>Magnoliopsida</taxon>
        <taxon>Liliopsida</taxon>
        <taxon>Poales</taxon>
        <taxon>Poaceae</taxon>
        <taxon>BOP clade</taxon>
        <taxon>Oryzoideae</taxon>
        <taxon>Oryzeae</taxon>
        <taxon>Oryzinae</taxon>
        <taxon>Leersia</taxon>
    </lineage>
</organism>
<dbReference type="eggNOG" id="ENOG502RRTN">
    <property type="taxonomic scope" value="Eukaryota"/>
</dbReference>
<dbReference type="AlphaFoldDB" id="A0A0D9XWK4"/>
<dbReference type="Proteomes" id="UP000032180">
    <property type="component" value="Chromosome 12"/>
</dbReference>
<dbReference type="PANTHER" id="PTHR31589:SF255">
    <property type="entry name" value="NEPROSIN DOMAIN-CONTAINING PROTEIN"/>
    <property type="match status" value="1"/>
</dbReference>
<evidence type="ECO:0000259" key="1">
    <source>
        <dbReference type="PROSITE" id="PS52045"/>
    </source>
</evidence>
<reference evidence="2" key="3">
    <citation type="submission" date="2015-04" db="UniProtKB">
        <authorList>
            <consortium name="EnsemblPlants"/>
        </authorList>
    </citation>
    <scope>IDENTIFICATION</scope>
</reference>
<dbReference type="InterPro" id="IPR004314">
    <property type="entry name" value="Neprosin"/>
</dbReference>
<evidence type="ECO:0000313" key="2">
    <source>
        <dbReference type="EnsemblPlants" id="LPERR12G01880.1"/>
    </source>
</evidence>
<dbReference type="Gramene" id="LPERR12G01880.1">
    <property type="protein sequence ID" value="LPERR12G01880.1"/>
    <property type="gene ID" value="LPERR12G01880"/>
</dbReference>
<dbReference type="Pfam" id="PF03080">
    <property type="entry name" value="Neprosin"/>
    <property type="match status" value="1"/>
</dbReference>
<dbReference type="PROSITE" id="PS52045">
    <property type="entry name" value="NEPROSIN_PEP_CD"/>
    <property type="match status" value="1"/>
</dbReference>
<dbReference type="HOGENOM" id="CLU_030538_4_0_1"/>
<name>A0A0D9XWK4_9ORYZ</name>
<accession>A0A0D9XWK4</accession>
<feature type="domain" description="Neprosin PEP catalytic" evidence="1">
    <location>
        <begin position="1"/>
        <end position="188"/>
    </location>
</feature>
<dbReference type="PANTHER" id="PTHR31589">
    <property type="entry name" value="PROTEIN, PUTATIVE (DUF239)-RELATED-RELATED"/>
    <property type="match status" value="1"/>
</dbReference>
<dbReference type="InterPro" id="IPR053168">
    <property type="entry name" value="Glutamic_endopeptidase"/>
</dbReference>